<dbReference type="Gene3D" id="2.130.10.10">
    <property type="entry name" value="YVTN repeat-like/Quinoprotein amine dehydrogenase"/>
    <property type="match status" value="2"/>
</dbReference>
<dbReference type="OrthoDB" id="1897642at2759"/>
<evidence type="ECO:0000256" key="1">
    <source>
        <dbReference type="SAM" id="MobiDB-lite"/>
    </source>
</evidence>
<evidence type="ECO:0000313" key="3">
    <source>
        <dbReference type="Proteomes" id="UP000245383"/>
    </source>
</evidence>
<dbReference type="SUPFAM" id="SSF50978">
    <property type="entry name" value="WD40 repeat-like"/>
    <property type="match status" value="1"/>
</dbReference>
<keyword evidence="3" id="KW-1185">Reference proteome</keyword>
<dbReference type="InterPro" id="IPR036322">
    <property type="entry name" value="WD40_repeat_dom_sf"/>
</dbReference>
<dbReference type="Pfam" id="PF00400">
    <property type="entry name" value="WD40"/>
    <property type="match status" value="1"/>
</dbReference>
<feature type="compositionally biased region" description="Polar residues" evidence="1">
    <location>
        <begin position="302"/>
        <end position="311"/>
    </location>
</feature>
<feature type="region of interest" description="Disordered" evidence="1">
    <location>
        <begin position="302"/>
        <end position="357"/>
    </location>
</feature>
<reference evidence="2 3" key="1">
    <citation type="journal article" date="2018" name="MBio">
        <title>Comparative Genomics Reveals the Core Gene Toolbox for the Fungus-Insect Symbiosis.</title>
        <authorList>
            <person name="Wang Y."/>
            <person name="Stata M."/>
            <person name="Wang W."/>
            <person name="Stajich J.E."/>
            <person name="White M.M."/>
            <person name="Moncalvo J.M."/>
        </authorList>
    </citation>
    <scope>NUCLEOTIDE SEQUENCE [LARGE SCALE GENOMIC DNA]</scope>
    <source>
        <strain evidence="2 3">SWE-8-4</strain>
    </source>
</reference>
<dbReference type="SMART" id="SM00320">
    <property type="entry name" value="WD40"/>
    <property type="match status" value="3"/>
</dbReference>
<dbReference type="InterPro" id="IPR015943">
    <property type="entry name" value="WD40/YVTN_repeat-like_dom_sf"/>
</dbReference>
<feature type="compositionally biased region" description="Polar residues" evidence="1">
    <location>
        <begin position="378"/>
        <end position="412"/>
    </location>
</feature>
<gene>
    <name evidence="2" type="ORF">BB561_001245</name>
</gene>
<accession>A0A2T9YVG2</accession>
<organism evidence="2 3">
    <name type="scientific">Smittium simulii</name>
    <dbReference type="NCBI Taxonomy" id="133385"/>
    <lineage>
        <taxon>Eukaryota</taxon>
        <taxon>Fungi</taxon>
        <taxon>Fungi incertae sedis</taxon>
        <taxon>Zoopagomycota</taxon>
        <taxon>Kickxellomycotina</taxon>
        <taxon>Harpellomycetes</taxon>
        <taxon>Harpellales</taxon>
        <taxon>Legeriomycetaceae</taxon>
        <taxon>Smittium</taxon>
    </lineage>
</organism>
<name>A0A2T9YVG2_9FUNG</name>
<feature type="region of interest" description="Disordered" evidence="1">
    <location>
        <begin position="370"/>
        <end position="434"/>
    </location>
</feature>
<dbReference type="EMBL" id="MBFR01000035">
    <property type="protein sequence ID" value="PVU96337.1"/>
    <property type="molecule type" value="Genomic_DNA"/>
</dbReference>
<dbReference type="STRING" id="133385.A0A2T9YVG2"/>
<dbReference type="Proteomes" id="UP000245383">
    <property type="component" value="Unassembled WGS sequence"/>
</dbReference>
<dbReference type="PANTHER" id="PTHR47232:SF1">
    <property type="entry name" value="TRANSDUCIN FAMILY PROTEIN _ WD-40 REPEAT FAMILY PROTEIN"/>
    <property type="match status" value="1"/>
</dbReference>
<feature type="compositionally biased region" description="Polar residues" evidence="1">
    <location>
        <begin position="425"/>
        <end position="434"/>
    </location>
</feature>
<protein>
    <submittedName>
        <fullName evidence="2">Uncharacterized protein</fullName>
    </submittedName>
</protein>
<proteinExistence type="predicted"/>
<comment type="caution">
    <text evidence="2">The sequence shown here is derived from an EMBL/GenBank/DDBJ whole genome shotgun (WGS) entry which is preliminary data.</text>
</comment>
<sequence length="860" mass="96437">MSNNRFSFFSAKLPEFKTSPLDPNIKSTVTALDEPQNSSNSYNYKQDILNSTFKNTHQQPDIKPFEHISNNSFPLFDSYKYTTDSFYQNENNPRSKEPSYNLDASNNTSIHFKNDLSTSSHILANHENTLDSSNISSKRPFTGQNGGFLDSLKKTKIDRISSIDNIQNAEASLTTTVGSMTLPETLKKFEHYNSDEFIGDISVLMDLANYYASSILKKCSKIKKKFAHFIENKPSIFIPNQINSSSDIDTDYHSNIATKQDRIHYSATKSFISNKLSLNETPSNFTKNNDLNLINNLQQQPVESTPNYATPNSNKTNNTNNSENNIKTNNTNNSENNIKTNNTINSENNIKTDNTNNSERSIPAIQELNNLSSSNSSAHSDTQKASKPTMVDNNAITDPTHNNYEIKNQNSIKDVESESSKKAQNRNSVDSFKNEYISNTPSALSKNISSNTNESMLLNKLSTPKNVGNEIVASNFKVDGLNICNNNSREVIYDCNIKINKAFKRKPRGLLIADFYSNGLIDTPLTVSGALDGSVQFWNTKTQKLYFKGDIMLSKTQYPEHLSIVSPNTVCASLFKPTNDPGDTKLKNNDSSALMALISIRPKKSQKSIYKVNYIKKEGVDRNIFSTTSVNINGLNSAQRSVFVSGGLDKRLDMWDITFDSEYNYNVDQIVQIPSYHSSAIQSVTFDKSRAYLFSGGADCRLQVTNLHTNCAISTHKYTERINHLVLHPENPNLLMINYASKNKQFRLIDLRAPLYIPKTALEFGFPSKKKQSRYMVPSFHPSGNFVISGLHDTSEGEGGLFLWDIRFAKVNTITPQCLSIHNKRVLGSQFVPGNKNLLVTISTDKTLTFTDFKLALSNS</sequence>
<dbReference type="AlphaFoldDB" id="A0A2T9YVG2"/>
<evidence type="ECO:0000313" key="2">
    <source>
        <dbReference type="EMBL" id="PVU96337.1"/>
    </source>
</evidence>
<feature type="compositionally biased region" description="Low complexity" evidence="1">
    <location>
        <begin position="312"/>
        <end position="352"/>
    </location>
</feature>
<dbReference type="PANTHER" id="PTHR47232">
    <property type="entry name" value="TRANSDUCIN FAMILY PROTEIN / WD-40 REPEAT FAMILY PROTEIN"/>
    <property type="match status" value="1"/>
</dbReference>
<dbReference type="InterPro" id="IPR001680">
    <property type="entry name" value="WD40_rpt"/>
</dbReference>